<dbReference type="Proteomes" id="UP000282674">
    <property type="component" value="Unassembled WGS sequence"/>
</dbReference>
<dbReference type="EMBL" id="RFFG01000033">
    <property type="protein sequence ID" value="RMI42444.1"/>
    <property type="molecule type" value="Genomic_DNA"/>
</dbReference>
<dbReference type="AlphaFoldDB" id="A0A3M2LY51"/>
<dbReference type="OrthoDB" id="5019546at2"/>
<evidence type="ECO:0000313" key="2">
    <source>
        <dbReference type="Proteomes" id="UP000282674"/>
    </source>
</evidence>
<organism evidence="1 2">
    <name type="scientific">Actinomadura harenae</name>
    <dbReference type="NCBI Taxonomy" id="2483351"/>
    <lineage>
        <taxon>Bacteria</taxon>
        <taxon>Bacillati</taxon>
        <taxon>Actinomycetota</taxon>
        <taxon>Actinomycetes</taxon>
        <taxon>Streptosporangiales</taxon>
        <taxon>Thermomonosporaceae</taxon>
        <taxon>Actinomadura</taxon>
    </lineage>
</organism>
<proteinExistence type="predicted"/>
<evidence type="ECO:0000313" key="1">
    <source>
        <dbReference type="EMBL" id="RMI42444.1"/>
    </source>
</evidence>
<sequence length="92" mass="10054">MPAQAWWSTGQANCSHWGRPGAKITYSWHSLKGDGYNAVQGRGFDGKGRSTWYACGWAASGSCTVPWGNYIATPKARAMNKVHADHIYFTAS</sequence>
<dbReference type="RefSeq" id="WP_122195866.1">
    <property type="nucleotide sequence ID" value="NZ_JBHSKC010000019.1"/>
</dbReference>
<comment type="caution">
    <text evidence="1">The sequence shown here is derived from an EMBL/GenBank/DDBJ whole genome shotgun (WGS) entry which is preliminary data.</text>
</comment>
<name>A0A3M2LY51_9ACTN</name>
<keyword evidence="2" id="KW-1185">Reference proteome</keyword>
<gene>
    <name evidence="1" type="ORF">EBO15_19635</name>
</gene>
<reference evidence="1 2" key="1">
    <citation type="submission" date="2018-10" db="EMBL/GenBank/DDBJ databases">
        <title>Isolation from soil.</title>
        <authorList>
            <person name="Hu J."/>
        </authorList>
    </citation>
    <scope>NUCLEOTIDE SEQUENCE [LARGE SCALE GENOMIC DNA]</scope>
    <source>
        <strain evidence="1 2">NEAU-Ht49</strain>
    </source>
</reference>
<protein>
    <submittedName>
        <fullName evidence="1">Uncharacterized protein</fullName>
    </submittedName>
</protein>
<accession>A0A3M2LY51</accession>